<accession>A0A1A8EUS5</accession>
<organism evidence="1">
    <name type="scientific">Nothobranchius korthausae</name>
    <dbReference type="NCBI Taxonomy" id="1143690"/>
    <lineage>
        <taxon>Eukaryota</taxon>
        <taxon>Metazoa</taxon>
        <taxon>Chordata</taxon>
        <taxon>Craniata</taxon>
        <taxon>Vertebrata</taxon>
        <taxon>Euteleostomi</taxon>
        <taxon>Actinopterygii</taxon>
        <taxon>Neopterygii</taxon>
        <taxon>Teleostei</taxon>
        <taxon>Neoteleostei</taxon>
        <taxon>Acanthomorphata</taxon>
        <taxon>Ovalentaria</taxon>
        <taxon>Atherinomorphae</taxon>
        <taxon>Cyprinodontiformes</taxon>
        <taxon>Nothobranchiidae</taxon>
        <taxon>Nothobranchius</taxon>
    </lineage>
</organism>
<reference evidence="1" key="2">
    <citation type="submission" date="2016-06" db="EMBL/GenBank/DDBJ databases">
        <title>The genome of a short-lived fish provides insights into sex chromosome evolution and the genetic control of aging.</title>
        <authorList>
            <person name="Reichwald K."/>
            <person name="Felder M."/>
            <person name="Petzold A."/>
            <person name="Koch P."/>
            <person name="Groth M."/>
            <person name="Platzer M."/>
        </authorList>
    </citation>
    <scope>NUCLEOTIDE SEQUENCE</scope>
    <source>
        <tissue evidence="1">Brain</tissue>
    </source>
</reference>
<evidence type="ECO:0000313" key="1">
    <source>
        <dbReference type="EMBL" id="SBQ50895.1"/>
    </source>
</evidence>
<dbReference type="EMBL" id="HAEB01004368">
    <property type="protein sequence ID" value="SBQ50895.1"/>
    <property type="molecule type" value="Transcribed_RNA"/>
</dbReference>
<name>A0A1A8EUS5_9TELE</name>
<sequence>TQHVQCRENTPQAILLRLNCCCAVAKRLMVQPWAVRKTVNSQGDNFEQLDIFGLEAFQEKQHLVCANRKHICFLLRCPVSSSELNFHILATQHRYSFCLQLNLFFSVLRFILSTRL</sequence>
<protein>
    <submittedName>
        <fullName evidence="1">Lactamase, beta-like 1b</fullName>
    </submittedName>
</protein>
<reference evidence="1" key="1">
    <citation type="submission" date="2016-05" db="EMBL/GenBank/DDBJ databases">
        <authorList>
            <person name="Lavstsen T."/>
            <person name="Jespersen J.S."/>
        </authorList>
    </citation>
    <scope>NUCLEOTIDE SEQUENCE</scope>
    <source>
        <tissue evidence="1">Brain</tissue>
    </source>
</reference>
<dbReference type="AlphaFoldDB" id="A0A1A8EUS5"/>
<feature type="non-terminal residue" evidence="1">
    <location>
        <position position="1"/>
    </location>
</feature>
<feature type="non-terminal residue" evidence="1">
    <location>
        <position position="116"/>
    </location>
</feature>
<proteinExistence type="predicted"/>
<gene>
    <name evidence="1" type="primary">LACTBL1B</name>
</gene>